<evidence type="ECO:0000256" key="10">
    <source>
        <dbReference type="ARBA" id="ARBA00023211"/>
    </source>
</evidence>
<dbReference type="AlphaFoldDB" id="A0AAV8WT82"/>
<keyword evidence="7" id="KW-0949">S-adenosyl-L-methionine</keyword>
<dbReference type="InterPro" id="IPR039763">
    <property type="entry name" value="ARMT1"/>
</dbReference>
<comment type="domain">
    <text evidence="13">Subfamily III proteins have a conserved RTxK motif about 40-50 residues from the C-terminus; the threonine may be replaced by serine or cysteine.</text>
</comment>
<evidence type="ECO:0000256" key="2">
    <source>
        <dbReference type="ARBA" id="ARBA00001326"/>
    </source>
</evidence>
<dbReference type="GO" id="GO:0006974">
    <property type="term" value="P:DNA damage response"/>
    <property type="evidence" value="ECO:0007669"/>
    <property type="project" value="TreeGrafter"/>
</dbReference>
<organism evidence="15 16">
    <name type="scientific">Rhamnusium bicolor</name>
    <dbReference type="NCBI Taxonomy" id="1586634"/>
    <lineage>
        <taxon>Eukaryota</taxon>
        <taxon>Metazoa</taxon>
        <taxon>Ecdysozoa</taxon>
        <taxon>Arthropoda</taxon>
        <taxon>Hexapoda</taxon>
        <taxon>Insecta</taxon>
        <taxon>Pterygota</taxon>
        <taxon>Neoptera</taxon>
        <taxon>Endopterygota</taxon>
        <taxon>Coleoptera</taxon>
        <taxon>Polyphaga</taxon>
        <taxon>Cucujiformia</taxon>
        <taxon>Chrysomeloidea</taxon>
        <taxon>Cerambycidae</taxon>
        <taxon>Lepturinae</taxon>
        <taxon>Rhagiini</taxon>
        <taxon>Rhamnusium</taxon>
    </lineage>
</organism>
<evidence type="ECO:0000256" key="9">
    <source>
        <dbReference type="ARBA" id="ARBA00022801"/>
    </source>
</evidence>
<comment type="similarity">
    <text evidence="3 13">Belongs to the damage-control phosphatase family. Sugar phosphate phosphatase III subfamily.</text>
</comment>
<dbReference type="Proteomes" id="UP001162156">
    <property type="component" value="Unassembled WGS sequence"/>
</dbReference>
<evidence type="ECO:0000256" key="3">
    <source>
        <dbReference type="ARBA" id="ARBA00009519"/>
    </source>
</evidence>
<name>A0AAV8WT82_9CUCU</name>
<evidence type="ECO:0000259" key="14">
    <source>
        <dbReference type="Pfam" id="PF01937"/>
    </source>
</evidence>
<keyword evidence="6" id="KW-0808">Transferase</keyword>
<dbReference type="GO" id="GO:0016791">
    <property type="term" value="F:phosphatase activity"/>
    <property type="evidence" value="ECO:0007669"/>
    <property type="project" value="TreeGrafter"/>
</dbReference>
<comment type="catalytic activity">
    <reaction evidence="1 13">
        <text>L-glutamyl-[protein] + S-adenosyl-L-methionine = [protein]-L-glutamate 5-O-methyl ester + S-adenosyl-L-homocysteine</text>
        <dbReference type="Rhea" id="RHEA:24452"/>
        <dbReference type="Rhea" id="RHEA-COMP:10208"/>
        <dbReference type="Rhea" id="RHEA-COMP:10311"/>
        <dbReference type="ChEBI" id="CHEBI:29973"/>
        <dbReference type="ChEBI" id="CHEBI:57856"/>
        <dbReference type="ChEBI" id="CHEBI:59789"/>
        <dbReference type="ChEBI" id="CHEBI:82795"/>
    </reaction>
</comment>
<proteinExistence type="inferred from homology"/>
<dbReference type="EMBL" id="JANEYF010004947">
    <property type="protein sequence ID" value="KAJ8929613.1"/>
    <property type="molecule type" value="Genomic_DNA"/>
</dbReference>
<keyword evidence="5 13" id="KW-0489">Methyltransferase</keyword>
<evidence type="ECO:0000256" key="8">
    <source>
        <dbReference type="ARBA" id="ARBA00022723"/>
    </source>
</evidence>
<dbReference type="GO" id="GO:0005634">
    <property type="term" value="C:nucleus"/>
    <property type="evidence" value="ECO:0007669"/>
    <property type="project" value="TreeGrafter"/>
</dbReference>
<dbReference type="InterPro" id="IPR036075">
    <property type="entry name" value="ARMT-1-like_metal-bd_sf"/>
</dbReference>
<evidence type="ECO:0000256" key="12">
    <source>
        <dbReference type="ARBA" id="ARBA00048809"/>
    </source>
</evidence>
<feature type="domain" description="Damage-control phosphatase ARMT1-like metal-binding" evidence="14">
    <location>
        <begin position="4"/>
        <end position="173"/>
    </location>
</feature>
<keyword evidence="8 13" id="KW-0479">Metal-binding</keyword>
<protein>
    <recommendedName>
        <fullName evidence="13">Sugar phosphate phosphatase</fullName>
        <ecNumber evidence="13">2.1.1.-</ecNumber>
        <ecNumber evidence="13">3.1.3.-</ecNumber>
    </recommendedName>
</protein>
<evidence type="ECO:0000256" key="6">
    <source>
        <dbReference type="ARBA" id="ARBA00022679"/>
    </source>
</evidence>
<comment type="function">
    <text evidence="11 13">Metal-dependent phosphatase that shows phosphatase activity against several substrates, including fructose-1-phosphate and fructose-6-phosphate. Its preference for fructose-1-phosphate, a strong glycating agent that causes DNA damage rather than a canonical yeast metabolite, suggests a damage-control function in hexose phosphate metabolism. Has also been shown to have O-methyltransferase activity that methylates glutamate residues of target proteins to form gamma-glutamyl methyl ester residues. Possibly methylates PCNA, suggesting it is involved in the DNA damage response.</text>
</comment>
<dbReference type="Gene3D" id="3.40.50.10880">
    <property type="entry name" value="Uncharacterised protein PF01937, DUF89, domain 3"/>
    <property type="match status" value="1"/>
</dbReference>
<comment type="catalytic activity">
    <reaction evidence="12 13">
        <text>beta-D-fructose 6-phosphate = dihydroxyacetone + D-glyceraldehyde 3-phosphate</text>
        <dbReference type="Rhea" id="RHEA:28002"/>
        <dbReference type="ChEBI" id="CHEBI:16016"/>
        <dbReference type="ChEBI" id="CHEBI:57634"/>
        <dbReference type="ChEBI" id="CHEBI:59776"/>
    </reaction>
</comment>
<evidence type="ECO:0000256" key="11">
    <source>
        <dbReference type="ARBA" id="ARBA00045980"/>
    </source>
</evidence>
<evidence type="ECO:0000313" key="15">
    <source>
        <dbReference type="EMBL" id="KAJ8929613.1"/>
    </source>
</evidence>
<dbReference type="InterPro" id="IPR002791">
    <property type="entry name" value="ARMT1-like_metal-bd"/>
</dbReference>
<comment type="catalytic activity">
    <reaction evidence="2 13">
        <text>beta-D-fructose 1-phosphate + H2O = D-fructose + phosphate</text>
        <dbReference type="Rhea" id="RHEA:35603"/>
        <dbReference type="ChEBI" id="CHEBI:15377"/>
        <dbReference type="ChEBI" id="CHEBI:37721"/>
        <dbReference type="ChEBI" id="CHEBI:43474"/>
        <dbReference type="ChEBI" id="CHEBI:138881"/>
    </reaction>
</comment>
<comment type="caution">
    <text evidence="15">The sequence shown here is derived from an EMBL/GenBank/DDBJ whole genome shotgun (WGS) entry which is preliminary data.</text>
</comment>
<keyword evidence="9 13" id="KW-0378">Hydrolase</keyword>
<evidence type="ECO:0000256" key="5">
    <source>
        <dbReference type="ARBA" id="ARBA00022603"/>
    </source>
</evidence>
<sequence>MDNFVFDNAGYELFADLCLADYIISKNLAQSIRFYVKTIPWFISDVMTHDFNWTLEQLKESENQTLQELSERWTQYLQNGTWSIVESDFWTLPFDYTDMAKVDPKLYKQLAGAKAVFFKGDLNYRKLFGEKNWDPVTSVDDGLQNFHPTALCIIRTNKADIVCGLKEGVAEKLRLKTLTG</sequence>
<comment type="cofactor">
    <cofactor evidence="13">
        <name>Mn(2+)</name>
        <dbReference type="ChEBI" id="CHEBI:29035"/>
    </cofactor>
    <cofactor evidence="13">
        <name>Ni(2+)</name>
        <dbReference type="ChEBI" id="CHEBI:49786"/>
    </cofactor>
</comment>
<reference evidence="15" key="1">
    <citation type="journal article" date="2023" name="Insect Mol. Biol.">
        <title>Genome sequencing provides insights into the evolution of gene families encoding plant cell wall-degrading enzymes in longhorned beetles.</title>
        <authorList>
            <person name="Shin N.R."/>
            <person name="Okamura Y."/>
            <person name="Kirsch R."/>
            <person name="Pauchet Y."/>
        </authorList>
    </citation>
    <scope>NUCLEOTIDE SEQUENCE</scope>
    <source>
        <strain evidence="15">RBIC_L_NR</strain>
    </source>
</reference>
<dbReference type="EC" id="2.1.1.-" evidence="13"/>
<keyword evidence="16" id="KW-1185">Reference proteome</keyword>
<dbReference type="GO" id="GO:0051998">
    <property type="term" value="F:protein carboxyl O-methyltransferase activity"/>
    <property type="evidence" value="ECO:0007669"/>
    <property type="project" value="UniProtKB-UniRule"/>
</dbReference>
<evidence type="ECO:0000256" key="1">
    <source>
        <dbReference type="ARBA" id="ARBA00000807"/>
    </source>
</evidence>
<evidence type="ECO:0000256" key="7">
    <source>
        <dbReference type="ARBA" id="ARBA00022691"/>
    </source>
</evidence>
<accession>A0AAV8WT82</accession>
<keyword evidence="10 13" id="KW-0464">Manganese</keyword>
<evidence type="ECO:0000256" key="13">
    <source>
        <dbReference type="RuleBase" id="RU367030"/>
    </source>
</evidence>
<keyword evidence="4" id="KW-0533">Nickel</keyword>
<dbReference type="GO" id="GO:0046872">
    <property type="term" value="F:metal ion binding"/>
    <property type="evidence" value="ECO:0007669"/>
    <property type="project" value="UniProtKB-UniRule"/>
</dbReference>
<evidence type="ECO:0000256" key="4">
    <source>
        <dbReference type="ARBA" id="ARBA00022596"/>
    </source>
</evidence>
<dbReference type="SUPFAM" id="SSF111321">
    <property type="entry name" value="AF1104-like"/>
    <property type="match status" value="1"/>
</dbReference>
<gene>
    <name evidence="15" type="ORF">NQ314_017683</name>
</gene>
<dbReference type="EC" id="3.1.3.-" evidence="13"/>
<evidence type="ECO:0000313" key="16">
    <source>
        <dbReference type="Proteomes" id="UP001162156"/>
    </source>
</evidence>
<dbReference type="Pfam" id="PF01937">
    <property type="entry name" value="ARMT1-like_dom"/>
    <property type="match status" value="1"/>
</dbReference>
<dbReference type="PANTHER" id="PTHR12260:SF6">
    <property type="entry name" value="DAMAGE-CONTROL PHOSPHATASE ARMT1"/>
    <property type="match status" value="1"/>
</dbReference>
<dbReference type="GO" id="GO:0032259">
    <property type="term" value="P:methylation"/>
    <property type="evidence" value="ECO:0007669"/>
    <property type="project" value="UniProtKB-KW"/>
</dbReference>
<dbReference type="FunFam" id="3.40.50.10880:FF:000002">
    <property type="entry name" value="Acidic residue methyltransferase 1"/>
    <property type="match status" value="1"/>
</dbReference>
<dbReference type="PANTHER" id="PTHR12260">
    <property type="entry name" value="DAMAGE-CONTROL PHOSPHATASE ARMT1"/>
    <property type="match status" value="1"/>
</dbReference>